<keyword evidence="1" id="KW-0472">Membrane</keyword>
<dbReference type="InterPro" id="IPR025962">
    <property type="entry name" value="SdpI/YhfL"/>
</dbReference>
<dbReference type="RefSeq" id="WP_166693074.1">
    <property type="nucleotide sequence ID" value="NZ_WAEL01000007.1"/>
</dbReference>
<dbReference type="PANTHER" id="PTHR43265">
    <property type="entry name" value="ESTERASE ESTD"/>
    <property type="match status" value="1"/>
</dbReference>
<feature type="domain" description="DUF1648" evidence="2">
    <location>
        <begin position="15"/>
        <end position="57"/>
    </location>
</feature>
<evidence type="ECO:0000256" key="1">
    <source>
        <dbReference type="SAM" id="Phobius"/>
    </source>
</evidence>
<reference evidence="4" key="1">
    <citation type="submission" date="2024-05" db="EMBL/GenBank/DDBJ databases">
        <authorList>
            <person name="Jung D.-H."/>
        </authorList>
    </citation>
    <scope>NUCLEOTIDE SEQUENCE</scope>
    <source>
        <strain evidence="4">JA-25</strain>
    </source>
</reference>
<accession>A0ABX0QIH0</accession>
<feature type="transmembrane region" description="Helical" evidence="1">
    <location>
        <begin position="52"/>
        <end position="68"/>
    </location>
</feature>
<feature type="transmembrane region" description="Helical" evidence="1">
    <location>
        <begin position="189"/>
        <end position="207"/>
    </location>
</feature>
<dbReference type="Gene3D" id="3.40.50.1820">
    <property type="entry name" value="alpha/beta hydrolase"/>
    <property type="match status" value="1"/>
</dbReference>
<dbReference type="Pfam" id="PF07853">
    <property type="entry name" value="DUF1648"/>
    <property type="match status" value="1"/>
</dbReference>
<feature type="domain" description="Serine aminopeptidase S33" evidence="3">
    <location>
        <begin position="290"/>
        <end position="383"/>
    </location>
</feature>
<feature type="transmembrane region" description="Helical" evidence="1">
    <location>
        <begin position="12"/>
        <end position="32"/>
    </location>
</feature>
<dbReference type="InterPro" id="IPR053145">
    <property type="entry name" value="AB_hydrolase_Est10"/>
</dbReference>
<keyword evidence="1" id="KW-1133">Transmembrane helix</keyword>
<dbReference type="Pfam" id="PF13630">
    <property type="entry name" value="SdpI"/>
    <property type="match status" value="1"/>
</dbReference>
<dbReference type="EMBL" id="WAEL01000007">
    <property type="protein sequence ID" value="NID12235.1"/>
    <property type="molecule type" value="Genomic_DNA"/>
</dbReference>
<gene>
    <name evidence="4" type="ORF">F7231_18825</name>
</gene>
<evidence type="ECO:0000313" key="4">
    <source>
        <dbReference type="EMBL" id="NID12235.1"/>
    </source>
</evidence>
<dbReference type="GO" id="GO:0016787">
    <property type="term" value="F:hydrolase activity"/>
    <property type="evidence" value="ECO:0007669"/>
    <property type="project" value="UniProtKB-KW"/>
</dbReference>
<comment type="caution">
    <text evidence="4">The sequence shown here is derived from an EMBL/GenBank/DDBJ whole genome shotgun (WGS) entry which is preliminary data.</text>
</comment>
<organism evidence="4 5">
    <name type="scientific">Fibrivirga algicola</name>
    <dbReference type="NCBI Taxonomy" id="2950420"/>
    <lineage>
        <taxon>Bacteria</taxon>
        <taxon>Pseudomonadati</taxon>
        <taxon>Bacteroidota</taxon>
        <taxon>Cytophagia</taxon>
        <taxon>Cytophagales</taxon>
        <taxon>Spirosomataceae</taxon>
        <taxon>Fibrivirga</taxon>
    </lineage>
</organism>
<dbReference type="InterPro" id="IPR029058">
    <property type="entry name" value="AB_hydrolase_fold"/>
</dbReference>
<protein>
    <submittedName>
        <fullName evidence="4">Alpha/beta fold hydrolase</fullName>
    </submittedName>
</protein>
<sequence length="535" mass="57711">MEKFSRNSEWVLISIMLLPLIYLAFIWPGLPANVPTHFNAAGQPDAYNSKESFAVGLTVFSLFIYALLRFLPALDPNKKLDSASYNRIRFTVTLFLAGLAMLILYITQSGKTGAVVGNLMLPFVSLLLAAMGNVMLTVPQNYFVGIKTPWALASEANWRKTHRLAGWLWVAGGLLAFVGTLLLPTVAKLPLFLSIVAALSIIPYVYSYRLFKQGLALIMLMLAGAAATAQPEETLRYVVTQPAGMSLTLEGTLTFPTKQAGKIPVVMLIAGSGPTDRNGNSTVPGLGQLNIFRQLADSLNKRGVAVFRYDKRGSGSNLAKAAAQMKPSELNFGQWVDDAVGFIRQLQADPRFSTVTVAGHSEGSLVGMLAVQRTKANRFISIAGPGQGIADIVKVQFASAGIPADVLATATRDLDSLKAGQLVQQPPAMLASFFNPGTQPYLISWMKYDPAVELKKVNGPVLILQGRRDMQVAVSEAERLKVAKPTATLLFFDTMSHLLKEAPTDRAANLATYTNPNLAILPAVADAIAAFVKQP</sequence>
<feature type="transmembrane region" description="Helical" evidence="1">
    <location>
        <begin position="164"/>
        <end position="183"/>
    </location>
</feature>
<proteinExistence type="predicted"/>
<dbReference type="Proteomes" id="UP000606008">
    <property type="component" value="Unassembled WGS sequence"/>
</dbReference>
<dbReference type="InterPro" id="IPR022742">
    <property type="entry name" value="Hydrolase_4"/>
</dbReference>
<feature type="transmembrane region" description="Helical" evidence="1">
    <location>
        <begin position="119"/>
        <end position="143"/>
    </location>
</feature>
<name>A0ABX0QIH0_9BACT</name>
<evidence type="ECO:0000313" key="5">
    <source>
        <dbReference type="Proteomes" id="UP000606008"/>
    </source>
</evidence>
<feature type="transmembrane region" description="Helical" evidence="1">
    <location>
        <begin position="88"/>
        <end position="107"/>
    </location>
</feature>
<dbReference type="PANTHER" id="PTHR43265:SF1">
    <property type="entry name" value="ESTERASE ESTD"/>
    <property type="match status" value="1"/>
</dbReference>
<keyword evidence="5" id="KW-1185">Reference proteome</keyword>
<dbReference type="SUPFAM" id="SSF53474">
    <property type="entry name" value="alpha/beta-Hydrolases"/>
    <property type="match status" value="1"/>
</dbReference>
<keyword evidence="4" id="KW-0378">Hydrolase</keyword>
<dbReference type="Pfam" id="PF12146">
    <property type="entry name" value="Hydrolase_4"/>
    <property type="match status" value="1"/>
</dbReference>
<evidence type="ECO:0000259" key="3">
    <source>
        <dbReference type="Pfam" id="PF12146"/>
    </source>
</evidence>
<keyword evidence="1" id="KW-0812">Transmembrane</keyword>
<evidence type="ECO:0000259" key="2">
    <source>
        <dbReference type="Pfam" id="PF07853"/>
    </source>
</evidence>
<dbReference type="InterPro" id="IPR012867">
    <property type="entry name" value="DUF1648"/>
</dbReference>